<dbReference type="PROSITE" id="PS51292">
    <property type="entry name" value="ZF_RING_CH"/>
    <property type="match status" value="1"/>
</dbReference>
<evidence type="ECO:0000256" key="1">
    <source>
        <dbReference type="ARBA" id="ARBA00022723"/>
    </source>
</evidence>
<keyword evidence="2 4" id="KW-0863">Zinc-finger</keyword>
<dbReference type="InParanoid" id="A0A409XPQ1"/>
<keyword evidence="5" id="KW-0812">Transmembrane</keyword>
<feature type="transmembrane region" description="Helical" evidence="5">
    <location>
        <begin position="72"/>
        <end position="100"/>
    </location>
</feature>
<evidence type="ECO:0000256" key="2">
    <source>
        <dbReference type="ARBA" id="ARBA00022771"/>
    </source>
</evidence>
<organism evidence="8 9">
    <name type="scientific">Psilocybe cyanescens</name>
    <dbReference type="NCBI Taxonomy" id="93625"/>
    <lineage>
        <taxon>Eukaryota</taxon>
        <taxon>Fungi</taxon>
        <taxon>Dikarya</taxon>
        <taxon>Basidiomycota</taxon>
        <taxon>Agaricomycotina</taxon>
        <taxon>Agaricomycetes</taxon>
        <taxon>Agaricomycetidae</taxon>
        <taxon>Agaricales</taxon>
        <taxon>Agaricineae</taxon>
        <taxon>Strophariaceae</taxon>
        <taxon>Psilocybe</taxon>
    </lineage>
</organism>
<dbReference type="GO" id="GO:0008270">
    <property type="term" value="F:zinc ion binding"/>
    <property type="evidence" value="ECO:0007669"/>
    <property type="project" value="UniProtKB-KW"/>
</dbReference>
<feature type="transmembrane region" description="Helical" evidence="5">
    <location>
        <begin position="213"/>
        <end position="232"/>
    </location>
</feature>
<dbReference type="OrthoDB" id="264354at2759"/>
<evidence type="ECO:0000259" key="6">
    <source>
        <dbReference type="PROSITE" id="PS50089"/>
    </source>
</evidence>
<keyword evidence="9" id="KW-1185">Reference proteome</keyword>
<dbReference type="Gene3D" id="3.30.40.10">
    <property type="entry name" value="Zinc/RING finger domain, C3HC4 (zinc finger)"/>
    <property type="match status" value="1"/>
</dbReference>
<keyword evidence="5" id="KW-0472">Membrane</keyword>
<gene>
    <name evidence="8" type="ORF">CVT25_013983</name>
</gene>
<dbReference type="InterPro" id="IPR013083">
    <property type="entry name" value="Znf_RING/FYVE/PHD"/>
</dbReference>
<reference evidence="8 9" key="1">
    <citation type="journal article" date="2018" name="Evol. Lett.">
        <title>Horizontal gene cluster transfer increased hallucinogenic mushroom diversity.</title>
        <authorList>
            <person name="Reynolds H.T."/>
            <person name="Vijayakumar V."/>
            <person name="Gluck-Thaler E."/>
            <person name="Korotkin H.B."/>
            <person name="Matheny P.B."/>
            <person name="Slot J.C."/>
        </authorList>
    </citation>
    <scope>NUCLEOTIDE SEQUENCE [LARGE SCALE GENOMIC DNA]</scope>
    <source>
        <strain evidence="8 9">2631</strain>
    </source>
</reference>
<dbReference type="SUPFAM" id="SSF57850">
    <property type="entry name" value="RING/U-box"/>
    <property type="match status" value="1"/>
</dbReference>
<evidence type="ECO:0000313" key="9">
    <source>
        <dbReference type="Proteomes" id="UP000283269"/>
    </source>
</evidence>
<accession>A0A409XPQ1</accession>
<dbReference type="CDD" id="cd16495">
    <property type="entry name" value="RING_CH-C4HC3_MARCH"/>
    <property type="match status" value="1"/>
</dbReference>
<dbReference type="PROSITE" id="PS50089">
    <property type="entry name" value="ZF_RING_2"/>
    <property type="match status" value="1"/>
</dbReference>
<dbReference type="STRING" id="93625.A0A409XPQ1"/>
<dbReference type="InterPro" id="IPR011016">
    <property type="entry name" value="Znf_RING-CH"/>
</dbReference>
<keyword evidence="3" id="KW-0862">Zinc</keyword>
<evidence type="ECO:0000259" key="7">
    <source>
        <dbReference type="PROSITE" id="PS51292"/>
    </source>
</evidence>
<evidence type="ECO:0000256" key="3">
    <source>
        <dbReference type="ARBA" id="ARBA00022833"/>
    </source>
</evidence>
<sequence>MSEQEKQCRICLDGVEAEEELGRLIRPCLCKGSISYVHVKCLERWRKSSPSKSAFFACPQCRYHYRFARTRIVGLATNPIIVGGISGLLFTIIVMMASFITSLLMPAFEEPTEYSESYFYISPIQVARDLITAAFRVLRDGDLGDIPEEPSRFWSPKNPGIVRRFIRRFILGLPLVGAGSLVHMLLTAPFLGPIQWIARYRGSQNRRNRNSQDIAAVIVVSLLIMGAIRYVFQPSQEYFLTQRSSELSTKFMYSPRS</sequence>
<comment type="caution">
    <text evidence="8">The sequence shown here is derived from an EMBL/GenBank/DDBJ whole genome shotgun (WGS) entry which is preliminary data.</text>
</comment>
<evidence type="ECO:0000313" key="8">
    <source>
        <dbReference type="EMBL" id="PPQ92676.1"/>
    </source>
</evidence>
<dbReference type="InterPro" id="IPR001841">
    <property type="entry name" value="Znf_RING"/>
</dbReference>
<feature type="transmembrane region" description="Helical" evidence="5">
    <location>
        <begin position="169"/>
        <end position="192"/>
    </location>
</feature>
<protein>
    <submittedName>
        <fullName evidence="8">Uncharacterized protein</fullName>
    </submittedName>
</protein>
<proteinExistence type="predicted"/>
<dbReference type="AlphaFoldDB" id="A0A409XPQ1"/>
<dbReference type="EMBL" id="NHYD01000994">
    <property type="protein sequence ID" value="PPQ92676.1"/>
    <property type="molecule type" value="Genomic_DNA"/>
</dbReference>
<name>A0A409XPQ1_PSICY</name>
<dbReference type="SMART" id="SM00744">
    <property type="entry name" value="RINGv"/>
    <property type="match status" value="1"/>
</dbReference>
<evidence type="ECO:0000256" key="4">
    <source>
        <dbReference type="PROSITE-ProRule" id="PRU00175"/>
    </source>
</evidence>
<feature type="domain" description="RING-CH-type" evidence="7">
    <location>
        <begin position="1"/>
        <end position="68"/>
    </location>
</feature>
<feature type="domain" description="RING-type" evidence="6">
    <location>
        <begin position="8"/>
        <end position="62"/>
    </location>
</feature>
<keyword evidence="1" id="KW-0479">Metal-binding</keyword>
<dbReference type="PANTHER" id="PTHR46347">
    <property type="entry name" value="RING/FYVE/PHD ZINC FINGER SUPERFAMILY PROTEIN"/>
    <property type="match status" value="1"/>
</dbReference>
<dbReference type="Pfam" id="PF12906">
    <property type="entry name" value="RINGv"/>
    <property type="match status" value="1"/>
</dbReference>
<keyword evidence="5" id="KW-1133">Transmembrane helix</keyword>
<dbReference type="PANTHER" id="PTHR46347:SF1">
    <property type="entry name" value="RING_FYVE_PHD ZINC FINGER SUPERFAMILY PROTEIN"/>
    <property type="match status" value="1"/>
</dbReference>
<evidence type="ECO:0000256" key="5">
    <source>
        <dbReference type="SAM" id="Phobius"/>
    </source>
</evidence>
<dbReference type="Proteomes" id="UP000283269">
    <property type="component" value="Unassembled WGS sequence"/>
</dbReference>